<reference evidence="4" key="1">
    <citation type="submission" date="2019-08" db="EMBL/GenBank/DDBJ databases">
        <title>Arthrobacter sp. nov., isolated from plateau pika and Tibetan wild ass.</title>
        <authorList>
            <person name="Ge Y."/>
        </authorList>
    </citation>
    <scope>NUCLEOTIDE SEQUENCE [LARGE SCALE GENOMIC DNA]</scope>
    <source>
        <strain evidence="4">HF-4214</strain>
    </source>
</reference>
<dbReference type="Proteomes" id="UP000438093">
    <property type="component" value="Unassembled WGS sequence"/>
</dbReference>
<organism evidence="3 4">
    <name type="scientific">Eggerthella guodeyinii</name>
    <dbReference type="NCBI Taxonomy" id="2690837"/>
    <lineage>
        <taxon>Bacteria</taxon>
        <taxon>Bacillati</taxon>
        <taxon>Actinomycetota</taxon>
        <taxon>Coriobacteriia</taxon>
        <taxon>Eggerthellales</taxon>
        <taxon>Eggerthellaceae</taxon>
        <taxon>Eggerthella</taxon>
    </lineage>
</organism>
<evidence type="ECO:0000256" key="2">
    <source>
        <dbReference type="SAM" id="SignalP"/>
    </source>
</evidence>
<comment type="caution">
    <text evidence="3">The sequence shown here is derived from an EMBL/GenBank/DDBJ whole genome shotgun (WGS) entry which is preliminary data.</text>
</comment>
<sequence>MKSRAFALPATLALCCVLTGCSGLANIEQKSIYHDDPRIAQGSDTYSVVDSRGSLFDRHLGELTGLETWLQLSVPEEGGAFRVDYDVTVQAGDFKIVFVDDKNVDIVCEGSGVGSRTFTLEPGDYALKAVGTHAGADIELALQASEGVTAVDPDGPLGDPRDVEIEPLEDNA</sequence>
<dbReference type="PROSITE" id="PS51257">
    <property type="entry name" value="PROKAR_LIPOPROTEIN"/>
    <property type="match status" value="1"/>
</dbReference>
<feature type="region of interest" description="Disordered" evidence="1">
    <location>
        <begin position="149"/>
        <end position="172"/>
    </location>
</feature>
<dbReference type="RefSeq" id="WP_154333570.1">
    <property type="nucleotide sequence ID" value="NZ_VTFY01000007.1"/>
</dbReference>
<proteinExistence type="predicted"/>
<evidence type="ECO:0000313" key="3">
    <source>
        <dbReference type="EMBL" id="MRX82727.1"/>
    </source>
</evidence>
<keyword evidence="2" id="KW-0732">Signal</keyword>
<feature type="signal peptide" evidence="2">
    <location>
        <begin position="1"/>
        <end position="25"/>
    </location>
</feature>
<protein>
    <recommendedName>
        <fullName evidence="5">Lipoprotein</fullName>
    </recommendedName>
</protein>
<keyword evidence="4" id="KW-1185">Reference proteome</keyword>
<evidence type="ECO:0000256" key="1">
    <source>
        <dbReference type="SAM" id="MobiDB-lite"/>
    </source>
</evidence>
<name>A0A6N7RP16_9ACTN</name>
<dbReference type="EMBL" id="VTFY01000007">
    <property type="protein sequence ID" value="MRX82727.1"/>
    <property type="molecule type" value="Genomic_DNA"/>
</dbReference>
<gene>
    <name evidence="3" type="ORF">GJG86_09520</name>
</gene>
<dbReference type="AlphaFoldDB" id="A0A6N7RP16"/>
<evidence type="ECO:0000313" key="4">
    <source>
        <dbReference type="Proteomes" id="UP000438093"/>
    </source>
</evidence>
<feature type="chain" id="PRO_5027034864" description="Lipoprotein" evidence="2">
    <location>
        <begin position="26"/>
        <end position="172"/>
    </location>
</feature>
<evidence type="ECO:0008006" key="5">
    <source>
        <dbReference type="Google" id="ProtNLM"/>
    </source>
</evidence>
<accession>A0A6N7RP16</accession>